<reference evidence="3" key="1">
    <citation type="journal article" date="2016" name="Nature">
        <title>The genome of the seagrass Zostera marina reveals angiosperm adaptation to the sea.</title>
        <authorList>
            <person name="Olsen J.L."/>
            <person name="Rouze P."/>
            <person name="Verhelst B."/>
            <person name="Lin Y.-C."/>
            <person name="Bayer T."/>
            <person name="Collen J."/>
            <person name="Dattolo E."/>
            <person name="De Paoli E."/>
            <person name="Dittami S."/>
            <person name="Maumus F."/>
            <person name="Michel G."/>
            <person name="Kersting A."/>
            <person name="Lauritano C."/>
            <person name="Lohaus R."/>
            <person name="Toepel M."/>
            <person name="Tonon T."/>
            <person name="Vanneste K."/>
            <person name="Amirebrahimi M."/>
            <person name="Brakel J."/>
            <person name="Bostroem C."/>
            <person name="Chovatia M."/>
            <person name="Grimwood J."/>
            <person name="Jenkins J.W."/>
            <person name="Jueterbock A."/>
            <person name="Mraz A."/>
            <person name="Stam W.T."/>
            <person name="Tice H."/>
            <person name="Bornberg-Bauer E."/>
            <person name="Green P.J."/>
            <person name="Pearson G.A."/>
            <person name="Procaccini G."/>
            <person name="Duarte C.M."/>
            <person name="Schmutz J."/>
            <person name="Reusch T.B.H."/>
            <person name="Van de Peer Y."/>
        </authorList>
    </citation>
    <scope>NUCLEOTIDE SEQUENCE [LARGE SCALE GENOMIC DNA]</scope>
    <source>
        <strain evidence="3">cv. Finnish</strain>
    </source>
</reference>
<name>A0A0K9PJ57_ZOSMR</name>
<accession>A0A0K9PJ57</accession>
<dbReference type="Pfam" id="PF03081">
    <property type="entry name" value="Exo70_C"/>
    <property type="match status" value="1"/>
</dbReference>
<feature type="domain" description="Exocyst complex subunit Exo70 C-terminal" evidence="1">
    <location>
        <begin position="2"/>
        <end position="80"/>
    </location>
</feature>
<dbReference type="STRING" id="29655.A0A0K9PJ57"/>
<evidence type="ECO:0000313" key="3">
    <source>
        <dbReference type="Proteomes" id="UP000036987"/>
    </source>
</evidence>
<organism evidence="2 3">
    <name type="scientific">Zostera marina</name>
    <name type="common">Eelgrass</name>
    <dbReference type="NCBI Taxonomy" id="29655"/>
    <lineage>
        <taxon>Eukaryota</taxon>
        <taxon>Viridiplantae</taxon>
        <taxon>Streptophyta</taxon>
        <taxon>Embryophyta</taxon>
        <taxon>Tracheophyta</taxon>
        <taxon>Spermatophyta</taxon>
        <taxon>Magnoliopsida</taxon>
        <taxon>Liliopsida</taxon>
        <taxon>Zosteraceae</taxon>
        <taxon>Zostera</taxon>
    </lineage>
</organism>
<comment type="caution">
    <text evidence="2">The sequence shown here is derived from an EMBL/GenBank/DDBJ whole genome shotgun (WGS) entry which is preliminary data.</text>
</comment>
<sequence>MLFKFLDMYETMRVVAPVGNGLFHEIGEKEDDGMMTSSLLQKDLKSEMYVSKLRIGKAVVIIFSELDTSIKSNAGKTPVPRVPEAPYILLSVTS</sequence>
<evidence type="ECO:0000259" key="1">
    <source>
        <dbReference type="Pfam" id="PF03081"/>
    </source>
</evidence>
<dbReference type="Proteomes" id="UP000036987">
    <property type="component" value="Unassembled WGS sequence"/>
</dbReference>
<dbReference type="Gene3D" id="1.20.1280.170">
    <property type="entry name" value="Exocyst complex component Exo70"/>
    <property type="match status" value="1"/>
</dbReference>
<proteinExistence type="predicted"/>
<protein>
    <recommendedName>
        <fullName evidence="1">Exocyst complex subunit Exo70 C-terminal domain-containing protein</fullName>
    </recommendedName>
</protein>
<dbReference type="OrthoDB" id="1922221at2759"/>
<dbReference type="GO" id="GO:0005546">
    <property type="term" value="F:phosphatidylinositol-4,5-bisphosphate binding"/>
    <property type="evidence" value="ECO:0007669"/>
    <property type="project" value="InterPro"/>
</dbReference>
<dbReference type="InterPro" id="IPR046364">
    <property type="entry name" value="Exo70_C"/>
</dbReference>
<dbReference type="AlphaFoldDB" id="A0A0K9PJ57"/>
<gene>
    <name evidence="2" type="ORF">ZOSMA_224G00360</name>
</gene>
<dbReference type="GO" id="GO:0000145">
    <property type="term" value="C:exocyst"/>
    <property type="evidence" value="ECO:0007669"/>
    <property type="project" value="InterPro"/>
</dbReference>
<keyword evidence="3" id="KW-1185">Reference proteome</keyword>
<evidence type="ECO:0000313" key="2">
    <source>
        <dbReference type="EMBL" id="KMZ68999.1"/>
    </source>
</evidence>
<dbReference type="EMBL" id="LFYR01000798">
    <property type="protein sequence ID" value="KMZ68999.1"/>
    <property type="molecule type" value="Genomic_DNA"/>
</dbReference>
<dbReference type="GO" id="GO:0006887">
    <property type="term" value="P:exocytosis"/>
    <property type="evidence" value="ECO:0007669"/>
    <property type="project" value="InterPro"/>
</dbReference>